<feature type="region of interest" description="Disordered" evidence="1">
    <location>
        <begin position="65"/>
        <end position="147"/>
    </location>
</feature>
<dbReference type="AlphaFoldDB" id="A0A6A6U7Q9"/>
<feature type="compositionally biased region" description="Basic residues" evidence="1">
    <location>
        <begin position="100"/>
        <end position="109"/>
    </location>
</feature>
<dbReference type="SUPFAM" id="SSF48403">
    <property type="entry name" value="Ankyrin repeat"/>
    <property type="match status" value="1"/>
</dbReference>
<sequence>MYWDPTASMQRFQPESFLDVGPGFVESEEEIQKLLMKALGELDELDESILDEPGIKELLLAAKQANQDAEKAKQAAEKATKAAKNKTDRLKAALQEVKDRRTRHPRSSSRPKQESKQSSQGNIRAAKRKESDDEAGEVLEDDVREPKKMKPADKDLFLQAQNILLCGRDPAGIQYYPVVDSETIEGKVARALKDRDGDALKHVLHTARSDHGEEALLAILDEQAFEMYSGSRAAASSMLGASFSQTYTTPLYFALAYWNFINISSAHVLLNFGSNPNLTMPFFDIGPSEETAFGSALLGMASKSRLWRSGYNLMRLILCHGADPTLVDERGRTALHILAMDCETCVHTQRIKKSHYKQRKSAQLLIMWETILSGGKLSATDGQGKQPGEHCECIKELGREYDALKDKPKPNPPAAEWKPGQRRDPKVVDCKITFEDTYLDPGRPIRISWEA</sequence>
<keyword evidence="3" id="KW-1185">Reference proteome</keyword>
<dbReference type="OrthoDB" id="163438at2759"/>
<feature type="compositionally biased region" description="Basic and acidic residues" evidence="1">
    <location>
        <begin position="68"/>
        <end position="99"/>
    </location>
</feature>
<dbReference type="Gene3D" id="1.25.40.20">
    <property type="entry name" value="Ankyrin repeat-containing domain"/>
    <property type="match status" value="1"/>
</dbReference>
<organism evidence="2 3">
    <name type="scientific">Microthyrium microscopicum</name>
    <dbReference type="NCBI Taxonomy" id="703497"/>
    <lineage>
        <taxon>Eukaryota</taxon>
        <taxon>Fungi</taxon>
        <taxon>Dikarya</taxon>
        <taxon>Ascomycota</taxon>
        <taxon>Pezizomycotina</taxon>
        <taxon>Dothideomycetes</taxon>
        <taxon>Dothideomycetes incertae sedis</taxon>
        <taxon>Microthyriales</taxon>
        <taxon>Microthyriaceae</taxon>
        <taxon>Microthyrium</taxon>
    </lineage>
</organism>
<accession>A0A6A6U7Q9</accession>
<proteinExistence type="predicted"/>
<feature type="region of interest" description="Disordered" evidence="1">
    <location>
        <begin position="404"/>
        <end position="425"/>
    </location>
</feature>
<evidence type="ECO:0000313" key="2">
    <source>
        <dbReference type="EMBL" id="KAF2668192.1"/>
    </source>
</evidence>
<feature type="compositionally biased region" description="Acidic residues" evidence="1">
    <location>
        <begin position="132"/>
        <end position="143"/>
    </location>
</feature>
<gene>
    <name evidence="2" type="ORF">BT63DRAFT_425511</name>
</gene>
<dbReference type="InterPro" id="IPR036770">
    <property type="entry name" value="Ankyrin_rpt-contain_sf"/>
</dbReference>
<reference evidence="2" key="1">
    <citation type="journal article" date="2020" name="Stud. Mycol.">
        <title>101 Dothideomycetes genomes: a test case for predicting lifestyles and emergence of pathogens.</title>
        <authorList>
            <person name="Haridas S."/>
            <person name="Albert R."/>
            <person name="Binder M."/>
            <person name="Bloem J."/>
            <person name="Labutti K."/>
            <person name="Salamov A."/>
            <person name="Andreopoulos B."/>
            <person name="Baker S."/>
            <person name="Barry K."/>
            <person name="Bills G."/>
            <person name="Bluhm B."/>
            <person name="Cannon C."/>
            <person name="Castanera R."/>
            <person name="Culley D."/>
            <person name="Daum C."/>
            <person name="Ezra D."/>
            <person name="Gonzalez J."/>
            <person name="Henrissat B."/>
            <person name="Kuo A."/>
            <person name="Liang C."/>
            <person name="Lipzen A."/>
            <person name="Lutzoni F."/>
            <person name="Magnuson J."/>
            <person name="Mondo S."/>
            <person name="Nolan M."/>
            <person name="Ohm R."/>
            <person name="Pangilinan J."/>
            <person name="Park H.-J."/>
            <person name="Ramirez L."/>
            <person name="Alfaro M."/>
            <person name="Sun H."/>
            <person name="Tritt A."/>
            <person name="Yoshinaga Y."/>
            <person name="Zwiers L.-H."/>
            <person name="Turgeon B."/>
            <person name="Goodwin S."/>
            <person name="Spatafora J."/>
            <person name="Crous P."/>
            <person name="Grigoriev I."/>
        </authorList>
    </citation>
    <scope>NUCLEOTIDE SEQUENCE</scope>
    <source>
        <strain evidence="2">CBS 115976</strain>
    </source>
</reference>
<evidence type="ECO:0000256" key="1">
    <source>
        <dbReference type="SAM" id="MobiDB-lite"/>
    </source>
</evidence>
<dbReference type="Proteomes" id="UP000799302">
    <property type="component" value="Unassembled WGS sequence"/>
</dbReference>
<name>A0A6A6U7Q9_9PEZI</name>
<protein>
    <submittedName>
        <fullName evidence="2">Uncharacterized protein</fullName>
    </submittedName>
</protein>
<evidence type="ECO:0000313" key="3">
    <source>
        <dbReference type="Proteomes" id="UP000799302"/>
    </source>
</evidence>
<dbReference type="EMBL" id="MU004236">
    <property type="protein sequence ID" value="KAF2668192.1"/>
    <property type="molecule type" value="Genomic_DNA"/>
</dbReference>